<evidence type="ECO:0000313" key="5">
    <source>
        <dbReference type="EMBL" id="CAE0533131.1"/>
    </source>
</evidence>
<reference evidence="5" key="1">
    <citation type="submission" date="2021-01" db="EMBL/GenBank/DDBJ databases">
        <authorList>
            <person name="Corre E."/>
            <person name="Pelletier E."/>
            <person name="Niang G."/>
            <person name="Scheremetjew M."/>
            <person name="Finn R."/>
            <person name="Kale V."/>
            <person name="Holt S."/>
            <person name="Cochrane G."/>
            <person name="Meng A."/>
            <person name="Brown T."/>
            <person name="Cohen L."/>
        </authorList>
    </citation>
    <scope>NUCLEOTIDE SEQUENCE</scope>
    <source>
        <strain evidence="5">379</strain>
    </source>
</reference>
<accession>A0A7S3RRV1</accession>
<evidence type="ECO:0000256" key="3">
    <source>
        <dbReference type="SAM" id="MobiDB-lite"/>
    </source>
</evidence>
<feature type="region of interest" description="Disordered" evidence="3">
    <location>
        <begin position="335"/>
        <end position="358"/>
    </location>
</feature>
<feature type="compositionally biased region" description="Basic and acidic residues" evidence="3">
    <location>
        <begin position="339"/>
        <end position="349"/>
    </location>
</feature>
<evidence type="ECO:0000256" key="1">
    <source>
        <dbReference type="PROSITE-ProRule" id="PRU00285"/>
    </source>
</evidence>
<dbReference type="SUPFAM" id="SSF49764">
    <property type="entry name" value="HSP20-like chaperones"/>
    <property type="match status" value="1"/>
</dbReference>
<feature type="region of interest" description="Disordered" evidence="3">
    <location>
        <begin position="241"/>
        <end position="270"/>
    </location>
</feature>
<name>A0A7S3RRV1_EMIHU</name>
<proteinExistence type="inferred from homology"/>
<feature type="domain" description="SHSP" evidence="4">
    <location>
        <begin position="194"/>
        <end position="327"/>
    </location>
</feature>
<evidence type="ECO:0000259" key="4">
    <source>
        <dbReference type="PROSITE" id="PS01031"/>
    </source>
</evidence>
<dbReference type="EMBL" id="HBIR01009754">
    <property type="protein sequence ID" value="CAE0533131.1"/>
    <property type="molecule type" value="Transcribed_RNA"/>
</dbReference>
<evidence type="ECO:0000256" key="2">
    <source>
        <dbReference type="RuleBase" id="RU003616"/>
    </source>
</evidence>
<dbReference type="CDD" id="cd06464">
    <property type="entry name" value="ACD_sHsps-like"/>
    <property type="match status" value="1"/>
</dbReference>
<dbReference type="Pfam" id="PF00011">
    <property type="entry name" value="HSP20"/>
    <property type="match status" value="1"/>
</dbReference>
<dbReference type="Gene3D" id="2.60.40.790">
    <property type="match status" value="1"/>
</dbReference>
<feature type="compositionally biased region" description="Basic and acidic residues" evidence="3">
    <location>
        <begin position="246"/>
        <end position="270"/>
    </location>
</feature>
<gene>
    <name evidence="5" type="ORF">EHUX00137_LOCUS6862</name>
</gene>
<protein>
    <recommendedName>
        <fullName evidence="4">SHSP domain-containing protein</fullName>
    </recommendedName>
</protein>
<dbReference type="AlphaFoldDB" id="A0A7S3RRV1"/>
<dbReference type="PROSITE" id="PS01031">
    <property type="entry name" value="SHSP"/>
    <property type="match status" value="1"/>
</dbReference>
<dbReference type="InterPro" id="IPR002068">
    <property type="entry name" value="A-crystallin/Hsp20_dom"/>
</dbReference>
<sequence>MDVVGHKMIVRRLESLGAVSGIVREVARHHEGLELVADRLLANPAVNQKLVPDFVERKLYINCLQLLFRLLDSLAATFRITVCGHDVRVSFEAIKDENGKSISVEERAQKLSSSLTPLDLDAVASFARESGAAPEEDKWYDVLGKGRRALVSRLHTTLYALVLGIIDDFLSNTVLTFLTDRISFDIVPRSAYGGDESGGPRDVVERDSADAFTVTIEAPGLHPEDLDVSLEDGVLSVKGNTEVDSEGNKVERLRKEKEKEKRRSGDKEKLVETRTVSHDICLPSSLSMIDVSAIEATTENGVLRVVVPKMLGSVKIPVRDRKLLTLASGSRGLSLTESGMRKRQLDKGDPSASGASPSPMVVGGAAAAAGALVGAALTWYLSCSRAEEPSCYIY</sequence>
<organism evidence="5">
    <name type="scientific">Emiliania huxleyi</name>
    <name type="common">Coccolithophore</name>
    <name type="synonym">Pontosphaera huxleyi</name>
    <dbReference type="NCBI Taxonomy" id="2903"/>
    <lineage>
        <taxon>Eukaryota</taxon>
        <taxon>Haptista</taxon>
        <taxon>Haptophyta</taxon>
        <taxon>Prymnesiophyceae</taxon>
        <taxon>Isochrysidales</taxon>
        <taxon>Noelaerhabdaceae</taxon>
        <taxon>Emiliania</taxon>
    </lineage>
</organism>
<dbReference type="InterPro" id="IPR008978">
    <property type="entry name" value="HSP20-like_chaperone"/>
</dbReference>
<comment type="similarity">
    <text evidence="1 2">Belongs to the small heat shock protein (HSP20) family.</text>
</comment>